<reference evidence="11 12" key="1">
    <citation type="journal article" date="2011" name="Stand. Genomic Sci.">
        <title>Non-contiguous finished genome sequence and contextual data of the filamentous soil bacterium Ktedonobacter racemifer type strain (SOSP1-21).</title>
        <authorList>
            <person name="Chang Y.J."/>
            <person name="Land M."/>
            <person name="Hauser L."/>
            <person name="Chertkov O."/>
            <person name="Del Rio T.G."/>
            <person name="Nolan M."/>
            <person name="Copeland A."/>
            <person name="Tice H."/>
            <person name="Cheng J.F."/>
            <person name="Lucas S."/>
            <person name="Han C."/>
            <person name="Goodwin L."/>
            <person name="Pitluck S."/>
            <person name="Ivanova N."/>
            <person name="Ovchinikova G."/>
            <person name="Pati A."/>
            <person name="Chen A."/>
            <person name="Palaniappan K."/>
            <person name="Mavromatis K."/>
            <person name="Liolios K."/>
            <person name="Brettin T."/>
            <person name="Fiebig A."/>
            <person name="Rohde M."/>
            <person name="Abt B."/>
            <person name="Goker M."/>
            <person name="Detter J.C."/>
            <person name="Woyke T."/>
            <person name="Bristow J."/>
            <person name="Eisen J.A."/>
            <person name="Markowitz V."/>
            <person name="Hugenholtz P."/>
            <person name="Kyrpides N.C."/>
            <person name="Klenk H.P."/>
            <person name="Lapidus A."/>
        </authorList>
    </citation>
    <scope>NUCLEOTIDE SEQUENCE [LARGE SCALE GENOMIC DNA]</scope>
    <source>
        <strain evidence="12">DSM 44963</strain>
    </source>
</reference>
<dbReference type="GO" id="GO:0005524">
    <property type="term" value="F:ATP binding"/>
    <property type="evidence" value="ECO:0007669"/>
    <property type="project" value="UniProtKB-KW"/>
</dbReference>
<keyword evidence="6 10" id="KW-0030">Aminoacyl-tRNA synthetase</keyword>
<comment type="similarity">
    <text evidence="10">Belongs to the class-I aminoacyl-tRNA synthetase family.</text>
</comment>
<dbReference type="Proteomes" id="UP000004508">
    <property type="component" value="Unassembled WGS sequence"/>
</dbReference>
<dbReference type="Gene3D" id="3.10.290.10">
    <property type="entry name" value="RNA-binding S4 domain"/>
    <property type="match status" value="1"/>
</dbReference>
<evidence type="ECO:0000256" key="2">
    <source>
        <dbReference type="ARBA" id="ARBA00022598"/>
    </source>
</evidence>
<dbReference type="InterPro" id="IPR002305">
    <property type="entry name" value="aa-tRNA-synth_Ic"/>
</dbReference>
<comment type="catalytic activity">
    <reaction evidence="7">
        <text>tRNA(Tyr) + L-tyrosine + ATP = L-tyrosyl-tRNA(Tyr) + AMP + diphosphate + H(+)</text>
        <dbReference type="Rhea" id="RHEA:10220"/>
        <dbReference type="Rhea" id="RHEA-COMP:9706"/>
        <dbReference type="Rhea" id="RHEA-COMP:9707"/>
        <dbReference type="ChEBI" id="CHEBI:15378"/>
        <dbReference type="ChEBI" id="CHEBI:30616"/>
        <dbReference type="ChEBI" id="CHEBI:33019"/>
        <dbReference type="ChEBI" id="CHEBI:58315"/>
        <dbReference type="ChEBI" id="CHEBI:78442"/>
        <dbReference type="ChEBI" id="CHEBI:78536"/>
        <dbReference type="ChEBI" id="CHEBI:456215"/>
        <dbReference type="EC" id="6.1.1.1"/>
    </reaction>
</comment>
<dbReference type="PANTHER" id="PTHR11766">
    <property type="entry name" value="TYROSYL-TRNA SYNTHETASE"/>
    <property type="match status" value="1"/>
</dbReference>
<dbReference type="Gene3D" id="1.10.240.10">
    <property type="entry name" value="Tyrosyl-Transfer RNA Synthetase"/>
    <property type="match status" value="1"/>
</dbReference>
<evidence type="ECO:0000256" key="9">
    <source>
        <dbReference type="PROSITE-ProRule" id="PRU00182"/>
    </source>
</evidence>
<dbReference type="SUPFAM" id="SSF52374">
    <property type="entry name" value="Nucleotidylyl transferase"/>
    <property type="match status" value="1"/>
</dbReference>
<dbReference type="STRING" id="485913.Krac_11762"/>
<dbReference type="PROSITE" id="PS50889">
    <property type="entry name" value="S4"/>
    <property type="match status" value="1"/>
</dbReference>
<dbReference type="EC" id="6.1.1.1" evidence="1 8"/>
<evidence type="ECO:0000256" key="3">
    <source>
        <dbReference type="ARBA" id="ARBA00022741"/>
    </source>
</evidence>
<dbReference type="EMBL" id="ADVG01000001">
    <property type="protein sequence ID" value="EFH90154.1"/>
    <property type="molecule type" value="Genomic_DNA"/>
</dbReference>
<keyword evidence="5 10" id="KW-0648">Protein biosynthesis</keyword>
<evidence type="ECO:0000256" key="5">
    <source>
        <dbReference type="ARBA" id="ARBA00022917"/>
    </source>
</evidence>
<evidence type="ECO:0000256" key="7">
    <source>
        <dbReference type="ARBA" id="ARBA00048248"/>
    </source>
</evidence>
<protein>
    <recommendedName>
        <fullName evidence="1 8">Tyrosine--tRNA ligase</fullName>
        <ecNumber evidence="1 8">6.1.1.1</ecNumber>
    </recommendedName>
</protein>
<keyword evidence="9" id="KW-0694">RNA-binding</keyword>
<dbReference type="PANTHER" id="PTHR11766:SF1">
    <property type="entry name" value="TYROSINE--TRNA LIGASE"/>
    <property type="match status" value="1"/>
</dbReference>
<dbReference type="GO" id="GO:0004831">
    <property type="term" value="F:tyrosine-tRNA ligase activity"/>
    <property type="evidence" value="ECO:0007669"/>
    <property type="project" value="UniProtKB-UniRule"/>
</dbReference>
<keyword evidence="4 10" id="KW-0067">ATP-binding</keyword>
<dbReference type="Pfam" id="PF00579">
    <property type="entry name" value="tRNA-synt_1b"/>
    <property type="match status" value="1"/>
</dbReference>
<accession>D6TDM2</accession>
<sequence length="407" mass="47490">MLQQEAGHTERELLASFERTSEEWFSLEEFQRLMRSGRQLRIKYGVDVTAPFLHLGHAVNLWMMRKMQDLGHKVIFLIGDFTTTIGDPTGRNKLRPIIPPEEIEANAQAFIAQARMVLRFDDQHLLEIRRNSEWYKDMPVQELLRLLSMITHSRLIVRDMFQLRLKQGLDIHMHELLYPVLQGYDSFALDSDLTIIGSDQLFNELMGRFYQEHLGQSPQVVITTKITPGIDGKAKQSKSLGNYIGLGHSPRDKFGRAMKLPDSLIVTYFEIYTDIPMIDVEEIGQRVEQEPMQCKLRLAYEIVKRYHGKEVAEQEFFWFQETFSARQTPEDIPEMTLERGIQTPLELLKLFFNGQKSNRELRRLCEQGGVSRNEEVLRQPEQMLELCDGDVFHVGKRTWFRVRVSGN</sequence>
<dbReference type="GO" id="GO:0006437">
    <property type="term" value="P:tyrosyl-tRNA aminoacylation"/>
    <property type="evidence" value="ECO:0007669"/>
    <property type="project" value="UniProtKB-UniRule"/>
</dbReference>
<evidence type="ECO:0000313" key="12">
    <source>
        <dbReference type="Proteomes" id="UP000004508"/>
    </source>
</evidence>
<evidence type="ECO:0000256" key="1">
    <source>
        <dbReference type="ARBA" id="ARBA00013160"/>
    </source>
</evidence>
<dbReference type="RefSeq" id="WP_007907248.1">
    <property type="nucleotide sequence ID" value="NZ_ADVG01000001.1"/>
</dbReference>
<evidence type="ECO:0000256" key="10">
    <source>
        <dbReference type="RuleBase" id="RU363036"/>
    </source>
</evidence>
<dbReference type="OrthoDB" id="9804243at2"/>
<dbReference type="InterPro" id="IPR024088">
    <property type="entry name" value="Tyr-tRNA-ligase_bac-type"/>
</dbReference>
<evidence type="ECO:0000256" key="6">
    <source>
        <dbReference type="ARBA" id="ARBA00023146"/>
    </source>
</evidence>
<dbReference type="eggNOG" id="COG0162">
    <property type="taxonomic scope" value="Bacteria"/>
</dbReference>
<comment type="caution">
    <text evidence="11">The sequence shown here is derived from an EMBL/GenBank/DDBJ whole genome shotgun (WGS) entry which is preliminary data.</text>
</comment>
<organism evidence="11 12">
    <name type="scientific">Ktedonobacter racemifer DSM 44963</name>
    <dbReference type="NCBI Taxonomy" id="485913"/>
    <lineage>
        <taxon>Bacteria</taxon>
        <taxon>Bacillati</taxon>
        <taxon>Chloroflexota</taxon>
        <taxon>Ktedonobacteria</taxon>
        <taxon>Ktedonobacterales</taxon>
        <taxon>Ktedonobacteraceae</taxon>
        <taxon>Ktedonobacter</taxon>
    </lineage>
</organism>
<proteinExistence type="inferred from homology"/>
<dbReference type="InterPro" id="IPR002307">
    <property type="entry name" value="Tyr-tRNA-ligase"/>
</dbReference>
<evidence type="ECO:0000256" key="4">
    <source>
        <dbReference type="ARBA" id="ARBA00022840"/>
    </source>
</evidence>
<dbReference type="AlphaFoldDB" id="D6TDM2"/>
<dbReference type="InterPro" id="IPR014729">
    <property type="entry name" value="Rossmann-like_a/b/a_fold"/>
</dbReference>
<keyword evidence="2 10" id="KW-0436">Ligase</keyword>
<dbReference type="NCBIfam" id="TIGR00234">
    <property type="entry name" value="tyrS"/>
    <property type="match status" value="1"/>
</dbReference>
<evidence type="ECO:0000256" key="8">
    <source>
        <dbReference type="NCBIfam" id="TIGR00234"/>
    </source>
</evidence>
<evidence type="ECO:0000313" key="11">
    <source>
        <dbReference type="EMBL" id="EFH90154.1"/>
    </source>
</evidence>
<dbReference type="Gene3D" id="3.40.50.620">
    <property type="entry name" value="HUPs"/>
    <property type="match status" value="1"/>
</dbReference>
<dbReference type="PRINTS" id="PR01040">
    <property type="entry name" value="TRNASYNTHTYR"/>
</dbReference>
<dbReference type="GO" id="GO:0005829">
    <property type="term" value="C:cytosol"/>
    <property type="evidence" value="ECO:0007669"/>
    <property type="project" value="TreeGrafter"/>
</dbReference>
<dbReference type="SUPFAM" id="SSF55174">
    <property type="entry name" value="Alpha-L RNA-binding motif"/>
    <property type="match status" value="1"/>
</dbReference>
<dbReference type="GO" id="GO:0003723">
    <property type="term" value="F:RNA binding"/>
    <property type="evidence" value="ECO:0007669"/>
    <property type="project" value="UniProtKB-KW"/>
</dbReference>
<name>D6TDM2_KTERA</name>
<gene>
    <name evidence="11" type="ORF">Krac_11762</name>
</gene>
<dbReference type="InParanoid" id="D6TDM2"/>
<keyword evidence="3 10" id="KW-0547">Nucleotide-binding</keyword>
<keyword evidence="12" id="KW-1185">Reference proteome</keyword>
<dbReference type="InterPro" id="IPR036986">
    <property type="entry name" value="S4_RNA-bd_sf"/>
</dbReference>